<dbReference type="Gene3D" id="3.40.50.12780">
    <property type="entry name" value="N-terminal domain of ligase-like"/>
    <property type="match status" value="1"/>
</dbReference>
<name>A0A398C8H1_9BURK</name>
<dbReference type="RefSeq" id="WP_119109567.1">
    <property type="nucleotide sequence ID" value="NZ_QXJC01000004.1"/>
</dbReference>
<dbReference type="OrthoDB" id="9803968at2"/>
<dbReference type="EMBL" id="QXJC01000004">
    <property type="protein sequence ID" value="RID97861.1"/>
    <property type="molecule type" value="Genomic_DNA"/>
</dbReference>
<dbReference type="PANTHER" id="PTHR43767">
    <property type="entry name" value="LONG-CHAIN-FATTY-ACID--COA LIGASE"/>
    <property type="match status" value="1"/>
</dbReference>
<dbReference type="PROSITE" id="PS00455">
    <property type="entry name" value="AMP_BINDING"/>
    <property type="match status" value="1"/>
</dbReference>
<dbReference type="InterPro" id="IPR020845">
    <property type="entry name" value="AMP-binding_CS"/>
</dbReference>
<dbReference type="AlphaFoldDB" id="A0A398C8H1"/>
<reference evidence="3 4" key="1">
    <citation type="submission" date="2018-09" db="EMBL/GenBank/DDBJ databases">
        <title>Draft genome of Simplicispira sp. NY-02.</title>
        <authorList>
            <person name="Im W.T."/>
        </authorList>
    </citation>
    <scope>NUCLEOTIDE SEQUENCE [LARGE SCALE GENOMIC DNA]</scope>
    <source>
        <strain evidence="3 4">NY-02</strain>
    </source>
</reference>
<evidence type="ECO:0000259" key="2">
    <source>
        <dbReference type="Pfam" id="PF00501"/>
    </source>
</evidence>
<dbReference type="Proteomes" id="UP000266302">
    <property type="component" value="Unassembled WGS sequence"/>
</dbReference>
<dbReference type="InterPro" id="IPR042099">
    <property type="entry name" value="ANL_N_sf"/>
</dbReference>
<evidence type="ECO:0000313" key="4">
    <source>
        <dbReference type="Proteomes" id="UP000266302"/>
    </source>
</evidence>
<protein>
    <submittedName>
        <fullName evidence="3">Long-chain fatty acid--CoA ligase</fullName>
    </submittedName>
</protein>
<comment type="caution">
    <text evidence="3">The sequence shown here is derived from an EMBL/GenBank/DDBJ whole genome shotgun (WGS) entry which is preliminary data.</text>
</comment>
<feature type="region of interest" description="Disordered" evidence="1">
    <location>
        <begin position="529"/>
        <end position="562"/>
    </location>
</feature>
<keyword evidence="3" id="KW-0436">Ligase</keyword>
<dbReference type="SUPFAM" id="SSF56801">
    <property type="entry name" value="Acetyl-CoA synthetase-like"/>
    <property type="match status" value="1"/>
</dbReference>
<dbReference type="InterPro" id="IPR000873">
    <property type="entry name" value="AMP-dep_synth/lig_dom"/>
</dbReference>
<proteinExistence type="predicted"/>
<gene>
    <name evidence="3" type="ORF">D3F03_11490</name>
</gene>
<dbReference type="PANTHER" id="PTHR43767:SF1">
    <property type="entry name" value="NONRIBOSOMAL PEPTIDE SYNTHASE PES1 (EUROFUNG)-RELATED"/>
    <property type="match status" value="1"/>
</dbReference>
<dbReference type="InterPro" id="IPR045851">
    <property type="entry name" value="AMP-bd_C_sf"/>
</dbReference>
<dbReference type="InterPro" id="IPR050237">
    <property type="entry name" value="ATP-dep_AMP-bd_enzyme"/>
</dbReference>
<organism evidence="3 4">
    <name type="scientific">Simplicispira hankyongi</name>
    <dbReference type="NCBI Taxonomy" id="2315688"/>
    <lineage>
        <taxon>Bacteria</taxon>
        <taxon>Pseudomonadati</taxon>
        <taxon>Pseudomonadota</taxon>
        <taxon>Betaproteobacteria</taxon>
        <taxon>Burkholderiales</taxon>
        <taxon>Comamonadaceae</taxon>
        <taxon>Simplicispira</taxon>
    </lineage>
</organism>
<sequence length="562" mass="62397">MALPSLRSLMTRFVLRRLRTARAVARLAYRLYPTRPALIDRRGTLSYAQLQDRVLRLQAWMQAQGVRKGDIVFTWLPETGEQYEIRLATFENGTIFASFHKHLPADAALSTIERVQPTVFIHDPLLSAPILQAVRERLPHLHLLALGDDYEQALARHTPRAGTADVHEADVFALHMTSGTTGLPKAIGYSHRKYLDSVRLISQAVDFKPPANGPDVHMLGLPLTGPGSGLVLPTLLAGAALVMPEDFRATTLARLIAQHRVSRAFLSPSAIIDLLDEPTLDQYDLSSLTHVPYGSEMMPAPKIAEAIRRFGPIFQQGYGCLEALPPVTWLLPHEHVDARGMPLGTDILSSVGHVIPGVQVLIRDEQFAPLPVGQIGLITVQTPVQFEGYWFDPEKTRETLRDGWVVMGDLGYFDAAGYLHVLGRSADRVHRNGQMLNPREVEEVAHCHPAVKEACLVQHGADAVLVLSLRHHWRNGRSQQSMAHDVAEFLVRNLPAEMQPDDVRVVHEIPRSFLNKMLRREVRLMLAAEPRSTDPVHGPHTAAPTRSAQETRPHAHPASEAA</sequence>
<evidence type="ECO:0000313" key="3">
    <source>
        <dbReference type="EMBL" id="RID97861.1"/>
    </source>
</evidence>
<dbReference type="Gene3D" id="3.30.300.30">
    <property type="match status" value="1"/>
</dbReference>
<dbReference type="Pfam" id="PF00501">
    <property type="entry name" value="AMP-binding"/>
    <property type="match status" value="1"/>
</dbReference>
<dbReference type="GO" id="GO:0016878">
    <property type="term" value="F:acid-thiol ligase activity"/>
    <property type="evidence" value="ECO:0007669"/>
    <property type="project" value="UniProtKB-ARBA"/>
</dbReference>
<feature type="domain" description="AMP-dependent synthetase/ligase" evidence="2">
    <location>
        <begin position="31"/>
        <end position="390"/>
    </location>
</feature>
<accession>A0A398C8H1</accession>
<keyword evidence="4" id="KW-1185">Reference proteome</keyword>
<evidence type="ECO:0000256" key="1">
    <source>
        <dbReference type="SAM" id="MobiDB-lite"/>
    </source>
</evidence>